<dbReference type="Proteomes" id="UP001209412">
    <property type="component" value="Unassembled WGS sequence"/>
</dbReference>
<dbReference type="EMBL" id="JAPKHW010000004">
    <property type="protein sequence ID" value="MCX4145044.1"/>
    <property type="molecule type" value="Genomic_DNA"/>
</dbReference>
<dbReference type="GO" id="GO:0016787">
    <property type="term" value="F:hydrolase activity"/>
    <property type="evidence" value="ECO:0007669"/>
    <property type="project" value="UniProtKB-KW"/>
</dbReference>
<dbReference type="PANTHER" id="PTHR48081:SF8">
    <property type="entry name" value="ALPHA_BETA HYDROLASE FOLD-3 DOMAIN-CONTAINING PROTEIN-RELATED"/>
    <property type="match status" value="1"/>
</dbReference>
<evidence type="ECO:0000313" key="4">
    <source>
        <dbReference type="EMBL" id="MDQ6406876.1"/>
    </source>
</evidence>
<protein>
    <submittedName>
        <fullName evidence="4">Alpha/beta hydrolase</fullName>
    </submittedName>
</protein>
<dbReference type="InterPro" id="IPR013094">
    <property type="entry name" value="AB_hydrolase_3"/>
</dbReference>
<comment type="caution">
    <text evidence="4">The sequence shown here is derived from an EMBL/GenBank/DDBJ whole genome shotgun (WGS) entry which is preliminary data.</text>
</comment>
<gene>
    <name evidence="4" type="ORF">NIE36_06555</name>
    <name evidence="3" type="ORF">OSB80_06565</name>
</gene>
<evidence type="ECO:0000256" key="1">
    <source>
        <dbReference type="ARBA" id="ARBA00022801"/>
    </source>
</evidence>
<keyword evidence="1 4" id="KW-0378">Hydrolase</keyword>
<evidence type="ECO:0000313" key="3">
    <source>
        <dbReference type="EMBL" id="MCX4145044.1"/>
    </source>
</evidence>
<dbReference type="AlphaFoldDB" id="A0AAP5B8G5"/>
<dbReference type="SUPFAM" id="SSF53474">
    <property type="entry name" value="alpha/beta-Hydrolases"/>
    <property type="match status" value="1"/>
</dbReference>
<dbReference type="Proteomes" id="UP001242288">
    <property type="component" value="Unassembled WGS sequence"/>
</dbReference>
<keyword evidence="5" id="KW-1185">Reference proteome</keyword>
<reference evidence="4" key="1">
    <citation type="submission" date="2022-06" db="EMBL/GenBank/DDBJ databases">
        <title>PHB producers.</title>
        <authorList>
            <person name="Besaury L."/>
        </authorList>
    </citation>
    <scope>NUCLEOTIDE SEQUENCE</scope>
    <source>
        <strain evidence="4 5">SEWS6</strain>
    </source>
</reference>
<sequence length="277" mass="30071">MSTISHPDLLIEEVRINGHSQPIAVRSFRPRAQKRPLAIILYFHGGRFTAGTLDETNAVCKVLALHVRAWVVSVGYSLAPAFPFPNAVEDAHRALLWVRSEANGIRADKRYMAVAGHDAGGNIATCVAAIARDRGDASIRAQVLLAPLLDPSMTRIGHKTVHATPGIDGLAASYRAYLPTFTQRFHPYAAPLESRRLAHLPAAFIASVEHDPLHIEAERYAASLIAAGVPTECARYANTTHAEIATHTPALLAASEFLQRHLAVQQSSMLARAVDDY</sequence>
<dbReference type="InterPro" id="IPR029058">
    <property type="entry name" value="AB_hydrolase_fold"/>
</dbReference>
<evidence type="ECO:0000313" key="6">
    <source>
        <dbReference type="Proteomes" id="UP001242288"/>
    </source>
</evidence>
<dbReference type="EMBL" id="JAMXWF010000004">
    <property type="protein sequence ID" value="MDQ6406876.1"/>
    <property type="molecule type" value="Genomic_DNA"/>
</dbReference>
<dbReference type="Pfam" id="PF07859">
    <property type="entry name" value="Abhydrolase_3"/>
    <property type="match status" value="1"/>
</dbReference>
<proteinExistence type="predicted"/>
<evidence type="ECO:0000313" key="5">
    <source>
        <dbReference type="Proteomes" id="UP001209412"/>
    </source>
</evidence>
<accession>A0AAP5B8G5</accession>
<dbReference type="InterPro" id="IPR050300">
    <property type="entry name" value="GDXG_lipolytic_enzyme"/>
</dbReference>
<organism evidence="4 6">
    <name type="scientific">Paraburkholderia madseniana</name>
    <dbReference type="NCBI Taxonomy" id="2599607"/>
    <lineage>
        <taxon>Bacteria</taxon>
        <taxon>Pseudomonadati</taxon>
        <taxon>Pseudomonadota</taxon>
        <taxon>Betaproteobacteria</taxon>
        <taxon>Burkholderiales</taxon>
        <taxon>Burkholderiaceae</taxon>
        <taxon>Paraburkholderia</taxon>
    </lineage>
</organism>
<dbReference type="PANTHER" id="PTHR48081">
    <property type="entry name" value="AB HYDROLASE SUPERFAMILY PROTEIN C4A8.06C"/>
    <property type="match status" value="1"/>
</dbReference>
<dbReference type="RefSeq" id="WP_266257057.1">
    <property type="nucleotide sequence ID" value="NZ_JAMXWF010000004.1"/>
</dbReference>
<name>A0AAP5B8G5_9BURK</name>
<feature type="domain" description="Alpha/beta hydrolase fold-3" evidence="2">
    <location>
        <begin position="40"/>
        <end position="242"/>
    </location>
</feature>
<evidence type="ECO:0000259" key="2">
    <source>
        <dbReference type="Pfam" id="PF07859"/>
    </source>
</evidence>
<dbReference type="Gene3D" id="3.40.50.1820">
    <property type="entry name" value="alpha/beta hydrolase"/>
    <property type="match status" value="1"/>
</dbReference>